<evidence type="ECO:0000256" key="1">
    <source>
        <dbReference type="ARBA" id="ARBA00009865"/>
    </source>
</evidence>
<protein>
    <submittedName>
        <fullName evidence="5">Glycosyl hydrolases family 43</fullName>
    </submittedName>
</protein>
<dbReference type="PANTHER" id="PTHR35279:SF1">
    <property type="entry name" value="ARABINANASE_LEVANSUCRASE_INVERTASE"/>
    <property type="match status" value="1"/>
</dbReference>
<dbReference type="Pfam" id="PF04616">
    <property type="entry name" value="Glyco_hydro_43"/>
    <property type="match status" value="1"/>
</dbReference>
<keyword evidence="6" id="KW-1185">Reference proteome</keyword>
<dbReference type="GO" id="GO:0004553">
    <property type="term" value="F:hydrolase activity, hydrolyzing O-glycosyl compounds"/>
    <property type="evidence" value="ECO:0007669"/>
    <property type="project" value="InterPro"/>
</dbReference>
<sequence>MLVDLYPIFRHLVAVLLLCLAGTLSAQTLPRSSDVTAITVPAMKWSDVSRLGRPLAKDPSVIRYEDRYLMYFSLPPFDRRMAKADAPKGWSIGIAESTDLNQWAKVAELWPAQSCDQNGLCAPGAIVLGGKVHLFYQTYGNGAKDAICHAISDDGVHFTRDPSNPIFRPSGDWNAGRAIDAEVFPVGDKLMLYFATRDPGMKIQMVGVAAADLASDLSRERWIQLTDGPILKPELPWEGHCIEAPTVLRRGETLYMFYAGDYNNGPQQIGVATSRDGIAWKRMFDRPLVPNGPEGQWNASESGHPGIFVDQDGATHLFFQGNSDQGKTWWLARVAIEWVDGRPVVAALPDRPPKPTRSPSQ</sequence>
<dbReference type="InterPro" id="IPR006710">
    <property type="entry name" value="Glyco_hydro_43"/>
</dbReference>
<accession>A0A5C6D2E8</accession>
<dbReference type="EMBL" id="SJPV01000019">
    <property type="protein sequence ID" value="TWU31010.1"/>
    <property type="molecule type" value="Genomic_DNA"/>
</dbReference>
<gene>
    <name evidence="5" type="ORF">Poly41_64790</name>
</gene>
<dbReference type="PANTHER" id="PTHR35279">
    <property type="match status" value="1"/>
</dbReference>
<dbReference type="InterPro" id="IPR023296">
    <property type="entry name" value="Glyco_hydro_beta-prop_sf"/>
</dbReference>
<evidence type="ECO:0000313" key="5">
    <source>
        <dbReference type="EMBL" id="TWU31010.1"/>
    </source>
</evidence>
<comment type="caution">
    <text evidence="5">The sequence shown here is derived from an EMBL/GenBank/DDBJ whole genome shotgun (WGS) entry which is preliminary data.</text>
</comment>
<dbReference type="Gene3D" id="2.115.10.20">
    <property type="entry name" value="Glycosyl hydrolase domain, family 43"/>
    <property type="match status" value="2"/>
</dbReference>
<keyword evidence="3 4" id="KW-0326">Glycosidase</keyword>
<keyword evidence="2 4" id="KW-0378">Hydrolase</keyword>
<comment type="similarity">
    <text evidence="1 4">Belongs to the glycosyl hydrolase 43 family.</text>
</comment>
<evidence type="ECO:0000256" key="2">
    <source>
        <dbReference type="ARBA" id="ARBA00022801"/>
    </source>
</evidence>
<dbReference type="AlphaFoldDB" id="A0A5C6D2E8"/>
<reference evidence="5 6" key="1">
    <citation type="submission" date="2019-02" db="EMBL/GenBank/DDBJ databases">
        <title>Deep-cultivation of Planctomycetes and their phenomic and genomic characterization uncovers novel biology.</title>
        <authorList>
            <person name="Wiegand S."/>
            <person name="Jogler M."/>
            <person name="Boedeker C."/>
            <person name="Pinto D."/>
            <person name="Vollmers J."/>
            <person name="Rivas-Marin E."/>
            <person name="Kohn T."/>
            <person name="Peeters S.H."/>
            <person name="Heuer A."/>
            <person name="Rast P."/>
            <person name="Oberbeckmann S."/>
            <person name="Bunk B."/>
            <person name="Jeske O."/>
            <person name="Meyerdierks A."/>
            <person name="Storesund J.E."/>
            <person name="Kallscheuer N."/>
            <person name="Luecker S."/>
            <person name="Lage O.M."/>
            <person name="Pohl T."/>
            <person name="Merkel B.J."/>
            <person name="Hornburger P."/>
            <person name="Mueller R.-W."/>
            <person name="Bruemmer F."/>
            <person name="Labrenz M."/>
            <person name="Spormann A.M."/>
            <person name="Op Den Camp H."/>
            <person name="Overmann J."/>
            <person name="Amann R."/>
            <person name="Jetten M.S.M."/>
            <person name="Mascher T."/>
            <person name="Medema M.H."/>
            <person name="Devos D.P."/>
            <person name="Kaster A.-K."/>
            <person name="Ovreas L."/>
            <person name="Rohde M."/>
            <person name="Galperin M.Y."/>
            <person name="Jogler C."/>
        </authorList>
    </citation>
    <scope>NUCLEOTIDE SEQUENCE [LARGE SCALE GENOMIC DNA]</scope>
    <source>
        <strain evidence="5 6">Poly41</strain>
    </source>
</reference>
<dbReference type="SUPFAM" id="SSF75005">
    <property type="entry name" value="Arabinanase/levansucrase/invertase"/>
    <property type="match status" value="1"/>
</dbReference>
<evidence type="ECO:0000256" key="3">
    <source>
        <dbReference type="ARBA" id="ARBA00023295"/>
    </source>
</evidence>
<organism evidence="5 6">
    <name type="scientific">Novipirellula artificiosorum</name>
    <dbReference type="NCBI Taxonomy" id="2528016"/>
    <lineage>
        <taxon>Bacteria</taxon>
        <taxon>Pseudomonadati</taxon>
        <taxon>Planctomycetota</taxon>
        <taxon>Planctomycetia</taxon>
        <taxon>Pirellulales</taxon>
        <taxon>Pirellulaceae</taxon>
        <taxon>Novipirellula</taxon>
    </lineage>
</organism>
<evidence type="ECO:0000313" key="6">
    <source>
        <dbReference type="Proteomes" id="UP000319143"/>
    </source>
</evidence>
<evidence type="ECO:0000256" key="4">
    <source>
        <dbReference type="RuleBase" id="RU361187"/>
    </source>
</evidence>
<proteinExistence type="inferred from homology"/>
<dbReference type="Proteomes" id="UP000319143">
    <property type="component" value="Unassembled WGS sequence"/>
</dbReference>
<dbReference type="GO" id="GO:0005975">
    <property type="term" value="P:carbohydrate metabolic process"/>
    <property type="evidence" value="ECO:0007669"/>
    <property type="project" value="InterPro"/>
</dbReference>
<name>A0A5C6D2E8_9BACT</name>